<proteinExistence type="predicted"/>
<dbReference type="RefSeq" id="WP_309793352.1">
    <property type="nucleotide sequence ID" value="NZ_JAVDPW010000003.1"/>
</dbReference>
<reference evidence="1 2" key="1">
    <citation type="submission" date="2023-07" db="EMBL/GenBank/DDBJ databases">
        <title>Sorghum-associated microbial communities from plants grown in Nebraska, USA.</title>
        <authorList>
            <person name="Schachtman D."/>
        </authorList>
    </citation>
    <scope>NUCLEOTIDE SEQUENCE [LARGE SCALE GENOMIC DNA]</scope>
    <source>
        <strain evidence="1 2">584</strain>
    </source>
</reference>
<dbReference type="Proteomes" id="UP001262410">
    <property type="component" value="Unassembled WGS sequence"/>
</dbReference>
<sequence>MTSFDDLQARFVAAELAALGRSSPTGRVLQPALPLPARDDQALWSLFDAIPLDTPLYTASGTEFFTAYSTLIGALIAGTNPLDPIAAAKRRLADWGTKPPAWSVGSAGLAKQLKAAPSLSFPFSSPEGPESGFWGLWAGSAPALGPSVQFAAGNVSATLAFDHVLNFAPTPGDWYVSSAMSLAYNTRSGAPWPSGSTVTWDSTFGPNGTMPRFLAALTVASGLKVRVTSTAAFSAADQALILLSAAAGLWPYYLDVASAETSVRFDASGQIAIATDNRSTAPIVIAATILSAGAFLT</sequence>
<name>A0ABU1JKN6_9PROT</name>
<accession>A0ABU1JKN6</accession>
<dbReference type="EMBL" id="JAVDPW010000003">
    <property type="protein sequence ID" value="MDR6289179.1"/>
    <property type="molecule type" value="Genomic_DNA"/>
</dbReference>
<protein>
    <submittedName>
        <fullName evidence="1">Uncharacterized protein</fullName>
    </submittedName>
</protein>
<evidence type="ECO:0000313" key="1">
    <source>
        <dbReference type="EMBL" id="MDR6289179.1"/>
    </source>
</evidence>
<gene>
    <name evidence="1" type="ORF">E9232_001694</name>
</gene>
<keyword evidence="2" id="KW-1185">Reference proteome</keyword>
<organism evidence="1 2">
    <name type="scientific">Inquilinus ginsengisoli</name>
    <dbReference type="NCBI Taxonomy" id="363840"/>
    <lineage>
        <taxon>Bacteria</taxon>
        <taxon>Pseudomonadati</taxon>
        <taxon>Pseudomonadota</taxon>
        <taxon>Alphaproteobacteria</taxon>
        <taxon>Rhodospirillales</taxon>
        <taxon>Rhodospirillaceae</taxon>
        <taxon>Inquilinus</taxon>
    </lineage>
</organism>
<evidence type="ECO:0000313" key="2">
    <source>
        <dbReference type="Proteomes" id="UP001262410"/>
    </source>
</evidence>
<comment type="caution">
    <text evidence="1">The sequence shown here is derived from an EMBL/GenBank/DDBJ whole genome shotgun (WGS) entry which is preliminary data.</text>
</comment>